<evidence type="ECO:0000313" key="4">
    <source>
        <dbReference type="EMBL" id="EXJ89932.1"/>
    </source>
</evidence>
<reference evidence="4 5" key="1">
    <citation type="submission" date="2013-03" db="EMBL/GenBank/DDBJ databases">
        <title>The Genome Sequence of Capronia epimyces CBS 606.96.</title>
        <authorList>
            <consortium name="The Broad Institute Genomics Platform"/>
            <person name="Cuomo C."/>
            <person name="de Hoog S."/>
            <person name="Gorbushina A."/>
            <person name="Walker B."/>
            <person name="Young S.K."/>
            <person name="Zeng Q."/>
            <person name="Gargeya S."/>
            <person name="Fitzgerald M."/>
            <person name="Haas B."/>
            <person name="Abouelleil A."/>
            <person name="Allen A.W."/>
            <person name="Alvarado L."/>
            <person name="Arachchi H.M."/>
            <person name="Berlin A.M."/>
            <person name="Chapman S.B."/>
            <person name="Gainer-Dewar J."/>
            <person name="Goldberg J."/>
            <person name="Griggs A."/>
            <person name="Gujja S."/>
            <person name="Hansen M."/>
            <person name="Howarth C."/>
            <person name="Imamovic A."/>
            <person name="Ireland A."/>
            <person name="Larimer J."/>
            <person name="McCowan C."/>
            <person name="Murphy C."/>
            <person name="Pearson M."/>
            <person name="Poon T.W."/>
            <person name="Priest M."/>
            <person name="Roberts A."/>
            <person name="Saif S."/>
            <person name="Shea T."/>
            <person name="Sisk P."/>
            <person name="Sykes S."/>
            <person name="Wortman J."/>
            <person name="Nusbaum C."/>
            <person name="Birren B."/>
        </authorList>
    </citation>
    <scope>NUCLEOTIDE SEQUENCE [LARGE SCALE GENOMIC DNA]</scope>
    <source>
        <strain evidence="4 5">CBS 606.96</strain>
    </source>
</reference>
<dbReference type="OrthoDB" id="163438at2759"/>
<dbReference type="AlphaFoldDB" id="W9YAR7"/>
<gene>
    <name evidence="4" type="ORF">A1O3_02999</name>
</gene>
<proteinExistence type="predicted"/>
<dbReference type="Gene3D" id="1.25.40.20">
    <property type="entry name" value="Ankyrin repeat-containing domain"/>
    <property type="match status" value="6"/>
</dbReference>
<dbReference type="PANTHER" id="PTHR24198">
    <property type="entry name" value="ANKYRIN REPEAT AND PROTEIN KINASE DOMAIN-CONTAINING PROTEIN"/>
    <property type="match status" value="1"/>
</dbReference>
<dbReference type="eggNOG" id="KOG0504">
    <property type="taxonomic scope" value="Eukaryota"/>
</dbReference>
<dbReference type="PANTHER" id="PTHR24198:SF165">
    <property type="entry name" value="ANKYRIN REPEAT-CONTAINING PROTEIN-RELATED"/>
    <property type="match status" value="1"/>
</dbReference>
<dbReference type="EMBL" id="AMGY01000002">
    <property type="protein sequence ID" value="EXJ89932.1"/>
    <property type="molecule type" value="Genomic_DNA"/>
</dbReference>
<feature type="repeat" description="ANK" evidence="3">
    <location>
        <begin position="488"/>
        <end position="520"/>
    </location>
</feature>
<accession>W9YAR7</accession>
<dbReference type="HOGENOM" id="CLU_285600_0_0_1"/>
<evidence type="ECO:0000313" key="5">
    <source>
        <dbReference type="Proteomes" id="UP000019478"/>
    </source>
</evidence>
<feature type="repeat" description="ANK" evidence="3">
    <location>
        <begin position="125"/>
        <end position="157"/>
    </location>
</feature>
<feature type="repeat" description="ANK" evidence="3">
    <location>
        <begin position="985"/>
        <end position="1006"/>
    </location>
</feature>
<dbReference type="SMART" id="SM00248">
    <property type="entry name" value="ANK"/>
    <property type="match status" value="20"/>
</dbReference>
<dbReference type="STRING" id="1182542.W9YAR7"/>
<keyword evidence="2 3" id="KW-0040">ANK repeat</keyword>
<evidence type="ECO:0000256" key="2">
    <source>
        <dbReference type="ARBA" id="ARBA00023043"/>
    </source>
</evidence>
<comment type="caution">
    <text evidence="4">The sequence shown here is derived from an EMBL/GenBank/DDBJ whole genome shotgun (WGS) entry which is preliminary data.</text>
</comment>
<dbReference type="Pfam" id="PF00023">
    <property type="entry name" value="Ank"/>
    <property type="match status" value="1"/>
</dbReference>
<dbReference type="InterPro" id="IPR002110">
    <property type="entry name" value="Ankyrin_rpt"/>
</dbReference>
<keyword evidence="1" id="KW-0677">Repeat</keyword>
<feature type="repeat" description="ANK" evidence="3">
    <location>
        <begin position="816"/>
        <end position="840"/>
    </location>
</feature>
<protein>
    <submittedName>
        <fullName evidence="4">Uncharacterized protein</fullName>
    </submittedName>
</protein>
<sequence>MFLEWADRSSKMGFSIASLTLEIINSGHVCRSDQPHLQRGFNEIIVEAFRKLYHNTERIAGFSLSAELFPPPTTASEGFNSRSNKRASRLAHANGTLSTVWEPEAVRDKHKNQVASDVNTLNPFSGDTPLLGAARMGDLVAAKALLDAGADPSIAGKDGSVPLHWLFMFPKSNHEQIARHLGPADKAAATVHRRVKFPQRLDAQFPVELFGTPLSFAVATASLSAVEALLKIGASPTADAGIENSTSWHRSPLELAASLHLHTVLENLLRALGTTDLPDNLFLRLLGVMTESSIFERRCIHGAATATACQDTVSTICFYPETLPVKPDKTVDDLKAGISAAIARADTEVATALVDEFEAGFPHSANIQNRAQFIREAALLSAVNSHCANILDSSTTLELVNSAIEDRLDVERFNATRRAFDSQNPIFVAIENQRDDLLKFLKGKGIDICSKDPKGRSALHNIYINKLTWLSAKTIISLGFEVDERDDNSATPLYYAAMYGGPGEVKELVSMSAAVNACDDQGFTPLHQAIRGWDLPTIHCLLDLGADPTMFDKTGRAPIHLAAVDPRGLAIFKCLAHSGVSGEIKTKDGQDCIALASLSGNNLLVEEMITSELSGSPEKLRHPDVLVQQLVLRSSDALSISSCNGRAPLRYAARNGLENVVRLLRHILSSHNISKRDSSGRIALSLAAANGHTGVVKILFGLGPSSMIESTDEDGRGALSLAAGNGHVETVRELLKHTTKHNAQCRHGRTALSWAAGNGHTQVVAELLQAPRLDADSEGIYGRTPLSWAAGNGHAQVVAELLQVPRLDADSKGISDGRTPLSLAAGNGHIKVAKLLLESGRCTGDMTDRSGRSALSWAAGNGHLAMVEYLLSVPGSHREVWAADINGRSPVWWALRFSHTLIAKALVAQEYSKFQNRLLEAVQYGHLAVVEFLLDPRHLPHSYDVESRDARGRTALLVATEAGHSDIFFALMSVGRAKANVRDYQGRTPLYWAAKGGHLSMVKKLMLVLDPDDINWSASDGLTALSIARINGHVDVIAALSPDSGGVEPPPAQTTKITTTASATTHGTVDLDEKCDVKYAASSS</sequence>
<dbReference type="GeneID" id="19167129"/>
<dbReference type="InterPro" id="IPR036770">
    <property type="entry name" value="Ankyrin_rpt-contain_sf"/>
</dbReference>
<dbReference type="PROSITE" id="PS50297">
    <property type="entry name" value="ANK_REP_REGION"/>
    <property type="match status" value="4"/>
</dbReference>
<dbReference type="SUPFAM" id="SSF48403">
    <property type="entry name" value="Ankyrin repeat"/>
    <property type="match status" value="2"/>
</dbReference>
<evidence type="ECO:0000256" key="1">
    <source>
        <dbReference type="ARBA" id="ARBA00022737"/>
    </source>
</evidence>
<dbReference type="Pfam" id="PF12796">
    <property type="entry name" value="Ank_2"/>
    <property type="match status" value="6"/>
</dbReference>
<feature type="repeat" description="ANK" evidence="3">
    <location>
        <begin position="521"/>
        <end position="553"/>
    </location>
</feature>
<keyword evidence="5" id="KW-1185">Reference proteome</keyword>
<name>W9YAR7_9EURO</name>
<dbReference type="RefSeq" id="XP_007731329.1">
    <property type="nucleotide sequence ID" value="XM_007733139.1"/>
</dbReference>
<dbReference type="PROSITE" id="PS50088">
    <property type="entry name" value="ANK_REPEAT"/>
    <property type="match status" value="5"/>
</dbReference>
<dbReference type="Proteomes" id="UP000019478">
    <property type="component" value="Unassembled WGS sequence"/>
</dbReference>
<organism evidence="4 5">
    <name type="scientific">Capronia epimyces CBS 606.96</name>
    <dbReference type="NCBI Taxonomy" id="1182542"/>
    <lineage>
        <taxon>Eukaryota</taxon>
        <taxon>Fungi</taxon>
        <taxon>Dikarya</taxon>
        <taxon>Ascomycota</taxon>
        <taxon>Pezizomycotina</taxon>
        <taxon>Eurotiomycetes</taxon>
        <taxon>Chaetothyriomycetidae</taxon>
        <taxon>Chaetothyriales</taxon>
        <taxon>Herpotrichiellaceae</taxon>
        <taxon>Capronia</taxon>
    </lineage>
</organism>
<evidence type="ECO:0000256" key="3">
    <source>
        <dbReference type="PROSITE-ProRule" id="PRU00023"/>
    </source>
</evidence>